<dbReference type="InterPro" id="IPR018253">
    <property type="entry name" value="DnaJ_domain_CS"/>
</dbReference>
<dbReference type="PROSITE" id="PS00636">
    <property type="entry name" value="DNAJ_1"/>
    <property type="match status" value="1"/>
</dbReference>
<dbReference type="Pfam" id="PF00226">
    <property type="entry name" value="DnaJ"/>
    <property type="match status" value="1"/>
</dbReference>
<accession>A0A1N7IZ68</accession>
<proteinExistence type="predicted"/>
<keyword evidence="1" id="KW-0235">DNA replication</keyword>
<dbReference type="SMART" id="SM00271">
    <property type="entry name" value="DnaJ"/>
    <property type="match status" value="1"/>
</dbReference>
<dbReference type="RefSeq" id="WP_076557472.1">
    <property type="nucleotide sequence ID" value="NZ_FTOC01000003.1"/>
</dbReference>
<dbReference type="SUPFAM" id="SSF46565">
    <property type="entry name" value="Chaperone J-domain"/>
    <property type="match status" value="1"/>
</dbReference>
<dbReference type="OrthoDB" id="503753at2"/>
<reference evidence="5" key="1">
    <citation type="submission" date="2017-01" db="EMBL/GenBank/DDBJ databases">
        <authorList>
            <person name="Varghese N."/>
            <person name="Submissions S."/>
        </authorList>
    </citation>
    <scope>NUCLEOTIDE SEQUENCE [LARGE SCALE GENOMIC DNA]</scope>
    <source>
        <strain evidence="5">DSM 23127</strain>
    </source>
</reference>
<dbReference type="GO" id="GO:0005829">
    <property type="term" value="C:cytosol"/>
    <property type="evidence" value="ECO:0007669"/>
    <property type="project" value="TreeGrafter"/>
</dbReference>
<dbReference type="GO" id="GO:0016558">
    <property type="term" value="P:protein import into peroxisome matrix"/>
    <property type="evidence" value="ECO:0007669"/>
    <property type="project" value="TreeGrafter"/>
</dbReference>
<evidence type="ECO:0000256" key="2">
    <source>
        <dbReference type="ARBA" id="ARBA00023016"/>
    </source>
</evidence>
<evidence type="ECO:0000313" key="4">
    <source>
        <dbReference type="EMBL" id="SIS42344.1"/>
    </source>
</evidence>
<gene>
    <name evidence="4" type="ORF">SAMN05421687_10323</name>
</gene>
<name>A0A1N7IZ68_9BACI</name>
<dbReference type="AlphaFoldDB" id="A0A1N7IZ68"/>
<dbReference type="InterPro" id="IPR036869">
    <property type="entry name" value="J_dom_sf"/>
</dbReference>
<evidence type="ECO:0000313" key="5">
    <source>
        <dbReference type="Proteomes" id="UP000187608"/>
    </source>
</evidence>
<dbReference type="STRING" id="570947.SAMN05421687_10323"/>
<dbReference type="CDD" id="cd06257">
    <property type="entry name" value="DnaJ"/>
    <property type="match status" value="1"/>
</dbReference>
<evidence type="ECO:0000259" key="3">
    <source>
        <dbReference type="PROSITE" id="PS50076"/>
    </source>
</evidence>
<dbReference type="PRINTS" id="PR00625">
    <property type="entry name" value="JDOMAIN"/>
</dbReference>
<dbReference type="InterPro" id="IPR001623">
    <property type="entry name" value="DnaJ_domain"/>
</dbReference>
<sequence length="110" mass="13397">MDTSTTYYEMLEIPQNAPAESIKKAYVKKLSLYSSEKHAKEFRLITKAYNILSDPDSRKEYDEELRDHPSYDAMKMREQYFFEERFERAWIEYKKGSLKRRLRFCRTTKT</sequence>
<dbReference type="PANTHER" id="PTHR45006">
    <property type="entry name" value="DNAJ-LIKE PROTEIN 1"/>
    <property type="match status" value="1"/>
</dbReference>
<evidence type="ECO:0000256" key="1">
    <source>
        <dbReference type="ARBA" id="ARBA00022705"/>
    </source>
</evidence>
<dbReference type="Proteomes" id="UP000187608">
    <property type="component" value="Unassembled WGS sequence"/>
</dbReference>
<dbReference type="PROSITE" id="PS50076">
    <property type="entry name" value="DNAJ_2"/>
    <property type="match status" value="1"/>
</dbReference>
<dbReference type="PANTHER" id="PTHR45006:SF1">
    <property type="entry name" value="DNAJ-LIKE PROTEIN 1"/>
    <property type="match status" value="1"/>
</dbReference>
<organism evidence="4 5">
    <name type="scientific">Salimicrobium flavidum</name>
    <dbReference type="NCBI Taxonomy" id="570947"/>
    <lineage>
        <taxon>Bacteria</taxon>
        <taxon>Bacillati</taxon>
        <taxon>Bacillota</taxon>
        <taxon>Bacilli</taxon>
        <taxon>Bacillales</taxon>
        <taxon>Bacillaceae</taxon>
        <taxon>Salimicrobium</taxon>
    </lineage>
</organism>
<dbReference type="InterPro" id="IPR052814">
    <property type="entry name" value="Peroxisomal_DnaJ"/>
</dbReference>
<dbReference type="GO" id="GO:0006260">
    <property type="term" value="P:DNA replication"/>
    <property type="evidence" value="ECO:0007669"/>
    <property type="project" value="UniProtKB-KW"/>
</dbReference>
<dbReference type="EMBL" id="FTOC01000003">
    <property type="protein sequence ID" value="SIS42344.1"/>
    <property type="molecule type" value="Genomic_DNA"/>
</dbReference>
<keyword evidence="5" id="KW-1185">Reference proteome</keyword>
<feature type="domain" description="J" evidence="3">
    <location>
        <begin position="6"/>
        <end position="65"/>
    </location>
</feature>
<protein>
    <submittedName>
        <fullName evidence="4">DnaJ domain-containing protein</fullName>
    </submittedName>
</protein>
<dbReference type="Gene3D" id="1.10.287.110">
    <property type="entry name" value="DnaJ domain"/>
    <property type="match status" value="1"/>
</dbReference>
<keyword evidence="2" id="KW-0346">Stress response</keyword>